<dbReference type="Pfam" id="PF13524">
    <property type="entry name" value="Glyco_trans_1_2"/>
    <property type="match status" value="1"/>
</dbReference>
<evidence type="ECO:0000313" key="3">
    <source>
        <dbReference type="Proteomes" id="UP000601435"/>
    </source>
</evidence>
<name>A0A813BP06_9DINO</name>
<dbReference type="AlphaFoldDB" id="A0A813BP06"/>
<gene>
    <name evidence="2" type="ORF">SNEC2469_LOCUS31245</name>
</gene>
<dbReference type="Proteomes" id="UP000601435">
    <property type="component" value="Unassembled WGS sequence"/>
</dbReference>
<evidence type="ECO:0000313" key="2">
    <source>
        <dbReference type="EMBL" id="CAE7914106.1"/>
    </source>
</evidence>
<dbReference type="InterPro" id="IPR055259">
    <property type="entry name" value="YkvP/CgeB_Glyco_trans-like"/>
</dbReference>
<accession>A0A813BP06</accession>
<feature type="domain" description="Spore protein YkvP/CgeB glycosyl transferase-like" evidence="1">
    <location>
        <begin position="206"/>
        <end position="323"/>
    </location>
</feature>
<evidence type="ECO:0000259" key="1">
    <source>
        <dbReference type="Pfam" id="PF13524"/>
    </source>
</evidence>
<keyword evidence="3" id="KW-1185">Reference proteome</keyword>
<proteinExistence type="predicted"/>
<organism evidence="2 3">
    <name type="scientific">Symbiodinium necroappetens</name>
    <dbReference type="NCBI Taxonomy" id="1628268"/>
    <lineage>
        <taxon>Eukaryota</taxon>
        <taxon>Sar</taxon>
        <taxon>Alveolata</taxon>
        <taxon>Dinophyceae</taxon>
        <taxon>Suessiales</taxon>
        <taxon>Symbiodiniaceae</taxon>
        <taxon>Symbiodinium</taxon>
    </lineage>
</organism>
<dbReference type="EMBL" id="CAJNJA010075141">
    <property type="protein sequence ID" value="CAE7914106.1"/>
    <property type="molecule type" value="Genomic_DNA"/>
</dbReference>
<comment type="caution">
    <text evidence="2">The sequence shown here is derived from an EMBL/GenBank/DDBJ whole genome shotgun (WGS) entry which is preliminary data.</text>
</comment>
<protein>
    <recommendedName>
        <fullName evidence="1">Spore protein YkvP/CgeB glycosyl transferase-like domain-containing protein</fullName>
    </recommendedName>
</protein>
<sequence>MQSPIKILYFGNIQGLFGHQKFYLIPPRLVNGFTRCGHMVYALNDRDFARYANPFRSRAFGARKVDGKLLAVCRDYRPDLIVLSNCEMVTNEAVQAVRAILPGVRIAYRNVDSLNMGGNRKRVERRLGVVDTIFLTSSVAGLQDPSGRTKLAFMPNPVDRSLDRGRAFETTNPRYDLFFAGQAIRDQVDRRPATLARLQGELGDLKLGFFGSVVGKPSLFGQSYLDALADSAMGLSLDREDEHPLYASDRMSHYLGNGLLTFVKRGKGFERFFTEQEVAWFDGADDLIETVRRLAVESHERRRIAEAGWRRAHELFDCTRIAAWMVELSLDRPFSQQYPWVDT</sequence>
<reference evidence="2" key="1">
    <citation type="submission" date="2021-02" db="EMBL/GenBank/DDBJ databases">
        <authorList>
            <person name="Dougan E. K."/>
            <person name="Rhodes N."/>
            <person name="Thang M."/>
            <person name="Chan C."/>
        </authorList>
    </citation>
    <scope>NUCLEOTIDE SEQUENCE</scope>
</reference>